<dbReference type="InterPro" id="IPR036866">
    <property type="entry name" value="RibonucZ/Hydroxyglut_hydro"/>
</dbReference>
<dbReference type="GeneID" id="89926690"/>
<comment type="caution">
    <text evidence="3">The sequence shown here is derived from an EMBL/GenBank/DDBJ whole genome shotgun (WGS) entry which is preliminary data.</text>
</comment>
<dbReference type="InterPro" id="IPR050855">
    <property type="entry name" value="NDM-1-like"/>
</dbReference>
<feature type="signal peptide" evidence="1">
    <location>
        <begin position="1"/>
        <end position="17"/>
    </location>
</feature>
<reference evidence="3 4" key="1">
    <citation type="submission" date="2023-08" db="EMBL/GenBank/DDBJ databases">
        <title>Black Yeasts Isolated from many extreme environments.</title>
        <authorList>
            <person name="Coleine C."/>
            <person name="Stajich J.E."/>
            <person name="Selbmann L."/>
        </authorList>
    </citation>
    <scope>NUCLEOTIDE SEQUENCE [LARGE SCALE GENOMIC DNA]</scope>
    <source>
        <strain evidence="3 4">CCFEE 5935</strain>
    </source>
</reference>
<evidence type="ECO:0000259" key="2">
    <source>
        <dbReference type="SMART" id="SM00849"/>
    </source>
</evidence>
<dbReference type="InterPro" id="IPR001279">
    <property type="entry name" value="Metallo-B-lactamas"/>
</dbReference>
<dbReference type="RefSeq" id="XP_064658719.1">
    <property type="nucleotide sequence ID" value="XM_064802594.1"/>
</dbReference>
<dbReference type="AlphaFoldDB" id="A0AAV9P888"/>
<dbReference type="SMART" id="SM00849">
    <property type="entry name" value="Lactamase_B"/>
    <property type="match status" value="1"/>
</dbReference>
<protein>
    <recommendedName>
        <fullName evidence="2">Metallo-beta-lactamase domain-containing protein</fullName>
    </recommendedName>
</protein>
<dbReference type="Pfam" id="PF00753">
    <property type="entry name" value="Lactamase_B"/>
    <property type="match status" value="1"/>
</dbReference>
<feature type="chain" id="PRO_5043855235" description="Metallo-beta-lactamase domain-containing protein" evidence="1">
    <location>
        <begin position="18"/>
        <end position="348"/>
    </location>
</feature>
<dbReference type="SUPFAM" id="SSF56281">
    <property type="entry name" value="Metallo-hydrolase/oxidoreductase"/>
    <property type="match status" value="1"/>
</dbReference>
<organism evidence="3 4">
    <name type="scientific">Saxophila tyrrhenica</name>
    <dbReference type="NCBI Taxonomy" id="1690608"/>
    <lineage>
        <taxon>Eukaryota</taxon>
        <taxon>Fungi</taxon>
        <taxon>Dikarya</taxon>
        <taxon>Ascomycota</taxon>
        <taxon>Pezizomycotina</taxon>
        <taxon>Dothideomycetes</taxon>
        <taxon>Dothideomycetidae</taxon>
        <taxon>Mycosphaerellales</taxon>
        <taxon>Extremaceae</taxon>
        <taxon>Saxophila</taxon>
    </lineage>
</organism>
<accession>A0AAV9P888</accession>
<feature type="domain" description="Metallo-beta-lactamase" evidence="2">
    <location>
        <begin position="58"/>
        <end position="274"/>
    </location>
</feature>
<dbReference type="Gene3D" id="3.60.15.10">
    <property type="entry name" value="Ribonuclease Z/Hydroxyacylglutathione hydrolase-like"/>
    <property type="match status" value="1"/>
</dbReference>
<keyword evidence="4" id="KW-1185">Reference proteome</keyword>
<gene>
    <name evidence="3" type="ORF">LTR77_005348</name>
</gene>
<evidence type="ECO:0000313" key="4">
    <source>
        <dbReference type="Proteomes" id="UP001337655"/>
    </source>
</evidence>
<dbReference type="Proteomes" id="UP001337655">
    <property type="component" value="Unassembled WGS sequence"/>
</dbReference>
<keyword evidence="1" id="KW-0732">Signal</keyword>
<sequence>MKLTAALVAILTGTANGCGFHLNAKRASPSNGGNIPYSIERLTDTTHLVVHNDEYIEYPFIYVKRYPKIPLTVVVDTGVGGEYHANGTSSIELKAFIEKELGFTEAEKSEYMVLSSHVHFDHIGGMEPFAQSGAEIVSSSYNKSFVAPQNRAANALTTAFGVKTPQYTISKYADQHERLSYKGVDLGLIALHTPGHTPDSQAYYDEGERWIYTGDTLYKRVVKLPWDTQDVPIILPLQGNWTEFVASIEELYAFVKEKDRGFSKDKRVKIGAGHTTAGVEAADTIKNALKFIQNVEKGKVPVIAKVPGDEVAPGGTLGDAEFWYWQADGNPEFSLLAPESFRSEFNHK</sequence>
<proteinExistence type="predicted"/>
<dbReference type="CDD" id="cd06262">
    <property type="entry name" value="metallo-hydrolase-like_MBL-fold"/>
    <property type="match status" value="1"/>
</dbReference>
<name>A0AAV9P888_9PEZI</name>
<dbReference type="PANTHER" id="PTHR42951:SF4">
    <property type="entry name" value="ACYL-COENZYME A THIOESTERASE MBLAC2"/>
    <property type="match status" value="1"/>
</dbReference>
<dbReference type="PANTHER" id="PTHR42951">
    <property type="entry name" value="METALLO-BETA-LACTAMASE DOMAIN-CONTAINING"/>
    <property type="match status" value="1"/>
</dbReference>
<evidence type="ECO:0000256" key="1">
    <source>
        <dbReference type="SAM" id="SignalP"/>
    </source>
</evidence>
<dbReference type="EMBL" id="JAVRRT010000008">
    <property type="protein sequence ID" value="KAK5169373.1"/>
    <property type="molecule type" value="Genomic_DNA"/>
</dbReference>
<evidence type="ECO:0000313" key="3">
    <source>
        <dbReference type="EMBL" id="KAK5169373.1"/>
    </source>
</evidence>